<feature type="region of interest" description="Disordered" evidence="1">
    <location>
        <begin position="138"/>
        <end position="178"/>
    </location>
</feature>
<feature type="compositionally biased region" description="Basic residues" evidence="1">
    <location>
        <begin position="46"/>
        <end position="73"/>
    </location>
</feature>
<dbReference type="EMBL" id="JAPQKP010000002">
    <property type="protein sequence ID" value="KAJ5205594.1"/>
    <property type="molecule type" value="Genomic_DNA"/>
</dbReference>
<accession>A0A9W9T152</accession>
<proteinExistence type="predicted"/>
<keyword evidence="3" id="KW-1185">Reference proteome</keyword>
<comment type="caution">
    <text evidence="2">The sequence shown here is derived from an EMBL/GenBank/DDBJ whole genome shotgun (WGS) entry which is preliminary data.</text>
</comment>
<gene>
    <name evidence="2" type="ORF">N7472_002042</name>
</gene>
<sequence length="178" mass="19080">MPNPGKKRAATWCVFCEIGGHTREECRRWAACLRDTVMATHAAMAKAHKPQSKANPKKKARRGGKQRDKKRAHNAAPSSLPPRPPTPASSAGASGPAALLKITATTEGSPGMDQPDLLSRLGQFSQSEVEFLVRALKGFRERNSPEDFAGKPLIKDEPSQEEPAQGPCVESDAAEGGE</sequence>
<evidence type="ECO:0000313" key="2">
    <source>
        <dbReference type="EMBL" id="KAJ5205594.1"/>
    </source>
</evidence>
<name>A0A9W9T152_9EURO</name>
<dbReference type="AlphaFoldDB" id="A0A9W9T152"/>
<dbReference type="Proteomes" id="UP001150879">
    <property type="component" value="Unassembled WGS sequence"/>
</dbReference>
<reference evidence="2" key="1">
    <citation type="submission" date="2022-11" db="EMBL/GenBank/DDBJ databases">
        <authorList>
            <person name="Petersen C."/>
        </authorList>
    </citation>
    <scope>NUCLEOTIDE SEQUENCE</scope>
    <source>
        <strain evidence="2">IBT 16849</strain>
    </source>
</reference>
<protein>
    <submittedName>
        <fullName evidence="2">Uncharacterized protein</fullName>
    </submittedName>
</protein>
<reference evidence="2" key="2">
    <citation type="journal article" date="2023" name="IMA Fungus">
        <title>Comparative genomic study of the Penicillium genus elucidates a diverse pangenome and 15 lateral gene transfer events.</title>
        <authorList>
            <person name="Petersen C."/>
            <person name="Sorensen T."/>
            <person name="Nielsen M.R."/>
            <person name="Sondergaard T.E."/>
            <person name="Sorensen J.L."/>
            <person name="Fitzpatrick D.A."/>
            <person name="Frisvad J.C."/>
            <person name="Nielsen K.L."/>
        </authorList>
    </citation>
    <scope>NUCLEOTIDE SEQUENCE</scope>
    <source>
        <strain evidence="2">IBT 16849</strain>
    </source>
</reference>
<feature type="region of interest" description="Disordered" evidence="1">
    <location>
        <begin position="43"/>
        <end position="118"/>
    </location>
</feature>
<feature type="compositionally biased region" description="Low complexity" evidence="1">
    <location>
        <begin position="88"/>
        <end position="100"/>
    </location>
</feature>
<organism evidence="2 3">
    <name type="scientific">Penicillium cf. griseofulvum</name>
    <dbReference type="NCBI Taxonomy" id="2972120"/>
    <lineage>
        <taxon>Eukaryota</taxon>
        <taxon>Fungi</taxon>
        <taxon>Dikarya</taxon>
        <taxon>Ascomycota</taxon>
        <taxon>Pezizomycotina</taxon>
        <taxon>Eurotiomycetes</taxon>
        <taxon>Eurotiomycetidae</taxon>
        <taxon>Eurotiales</taxon>
        <taxon>Aspergillaceae</taxon>
        <taxon>Penicillium</taxon>
    </lineage>
</organism>
<feature type="compositionally biased region" description="Basic and acidic residues" evidence="1">
    <location>
        <begin position="138"/>
        <end position="158"/>
    </location>
</feature>
<evidence type="ECO:0000313" key="3">
    <source>
        <dbReference type="Proteomes" id="UP001150879"/>
    </source>
</evidence>
<evidence type="ECO:0000256" key="1">
    <source>
        <dbReference type="SAM" id="MobiDB-lite"/>
    </source>
</evidence>